<evidence type="ECO:0000256" key="1">
    <source>
        <dbReference type="SAM" id="MobiDB-lite"/>
    </source>
</evidence>
<dbReference type="eggNOG" id="ENOG502SCSD">
    <property type="taxonomic scope" value="Eukaryota"/>
</dbReference>
<dbReference type="InParanoid" id="A0A061FNV8"/>
<dbReference type="HOGENOM" id="CLU_1565507_0_0_1"/>
<organism evidence="2 3">
    <name type="scientific">Theobroma cacao</name>
    <name type="common">Cacao</name>
    <name type="synonym">Cocoa</name>
    <dbReference type="NCBI Taxonomy" id="3641"/>
    <lineage>
        <taxon>Eukaryota</taxon>
        <taxon>Viridiplantae</taxon>
        <taxon>Streptophyta</taxon>
        <taxon>Embryophyta</taxon>
        <taxon>Tracheophyta</taxon>
        <taxon>Spermatophyta</taxon>
        <taxon>Magnoliopsida</taxon>
        <taxon>eudicotyledons</taxon>
        <taxon>Gunneridae</taxon>
        <taxon>Pentapetalae</taxon>
        <taxon>rosids</taxon>
        <taxon>malvids</taxon>
        <taxon>Malvales</taxon>
        <taxon>Malvaceae</taxon>
        <taxon>Byttnerioideae</taxon>
        <taxon>Theobroma</taxon>
    </lineage>
</organism>
<proteinExistence type="predicted"/>
<evidence type="ECO:0000313" key="3">
    <source>
        <dbReference type="Proteomes" id="UP000026915"/>
    </source>
</evidence>
<dbReference type="EMBL" id="CM001886">
    <property type="protein sequence ID" value="EOY16174.1"/>
    <property type="molecule type" value="Genomic_DNA"/>
</dbReference>
<feature type="compositionally biased region" description="Polar residues" evidence="1">
    <location>
        <begin position="41"/>
        <end position="55"/>
    </location>
</feature>
<accession>A0A061FNV8</accession>
<dbReference type="OMA" id="RWRYERI"/>
<protein>
    <submittedName>
        <fullName evidence="2">Uncharacterized protein</fullName>
    </submittedName>
</protein>
<gene>
    <name evidence="2" type="ORF">TCM_035018</name>
</gene>
<evidence type="ECO:0000313" key="2">
    <source>
        <dbReference type="EMBL" id="EOY16174.1"/>
    </source>
</evidence>
<name>A0A061FNV8_THECC</name>
<feature type="region of interest" description="Disordered" evidence="1">
    <location>
        <begin position="1"/>
        <end position="66"/>
    </location>
</feature>
<reference evidence="2 3" key="1">
    <citation type="journal article" date="2013" name="Genome Biol.">
        <title>The genome sequence of the most widely cultivated cacao type and its use to identify candidate genes regulating pod color.</title>
        <authorList>
            <person name="Motamayor J.C."/>
            <person name="Mockaitis K."/>
            <person name="Schmutz J."/>
            <person name="Haiminen N."/>
            <person name="Iii D.L."/>
            <person name="Cornejo O."/>
            <person name="Findley S.D."/>
            <person name="Zheng P."/>
            <person name="Utro F."/>
            <person name="Royaert S."/>
            <person name="Saski C."/>
            <person name="Jenkins J."/>
            <person name="Podicheti R."/>
            <person name="Zhao M."/>
            <person name="Scheffler B.E."/>
            <person name="Stack J.C."/>
            <person name="Feltus F.A."/>
            <person name="Mustiga G.M."/>
            <person name="Amores F."/>
            <person name="Phillips W."/>
            <person name="Marelli J.P."/>
            <person name="May G.D."/>
            <person name="Shapiro H."/>
            <person name="Ma J."/>
            <person name="Bustamante C.D."/>
            <person name="Schnell R.J."/>
            <person name="Main D."/>
            <person name="Gilbert D."/>
            <person name="Parida L."/>
            <person name="Kuhn D.N."/>
        </authorList>
    </citation>
    <scope>NUCLEOTIDE SEQUENCE [LARGE SCALE GENOMIC DNA]</scope>
    <source>
        <strain evidence="3">cv. Matina 1-6</strain>
    </source>
</reference>
<dbReference type="AlphaFoldDB" id="A0A061FNV8"/>
<feature type="compositionally biased region" description="Polar residues" evidence="1">
    <location>
        <begin position="20"/>
        <end position="32"/>
    </location>
</feature>
<keyword evidence="3" id="KW-1185">Reference proteome</keyword>
<sequence length="172" mass="20249">MSKQQGNTDQKKKKSAKEMPNTNGVVITTYVESPSIIRPLSESNPNKKIQPNPDSRNPKRSQGYDRRAQLLAYTQELRAADNGDQLLRWGEKSCRHKSKNWKCPTTPRKLGISFLRIFGKAKRRCKYQRMAYEEDKPRNTSGKKKKHGRRKFWRKLKRMFKGLSFVWHRKKG</sequence>
<dbReference type="Proteomes" id="UP000026915">
    <property type="component" value="Chromosome 8"/>
</dbReference>
<dbReference type="Gramene" id="EOY16174">
    <property type="protein sequence ID" value="EOY16174"/>
    <property type="gene ID" value="TCM_035018"/>
</dbReference>